<feature type="signal peptide" evidence="1">
    <location>
        <begin position="1"/>
        <end position="19"/>
    </location>
</feature>
<proteinExistence type="predicted"/>
<protein>
    <submittedName>
        <fullName evidence="2">Uncharacterized protein</fullName>
    </submittedName>
</protein>
<feature type="chain" id="PRO_5026724062" evidence="1">
    <location>
        <begin position="20"/>
        <end position="110"/>
    </location>
</feature>
<sequence>MKKLIVFAAAIGMFSAAHAQYVSKPPVLAPTQGAHCNVGSGPFPLMAYDANGHSMQCTNTGTNDAGSWQYVAESDVDRVTRKLDQLNATDTQILAKLTELLAVQRANVQK</sequence>
<dbReference type="RefSeq" id="WP_137962556.1">
    <property type="nucleotide sequence ID" value="NZ_CABVQC010000021.1"/>
</dbReference>
<evidence type="ECO:0000313" key="3">
    <source>
        <dbReference type="Proteomes" id="UP000494261"/>
    </source>
</evidence>
<dbReference type="Proteomes" id="UP000494261">
    <property type="component" value="Unassembled WGS sequence"/>
</dbReference>
<organism evidence="2 3">
    <name type="scientific">Burkholderia aenigmatica</name>
    <dbReference type="NCBI Taxonomy" id="2015348"/>
    <lineage>
        <taxon>Bacteria</taxon>
        <taxon>Pseudomonadati</taxon>
        <taxon>Pseudomonadota</taxon>
        <taxon>Betaproteobacteria</taxon>
        <taxon>Burkholderiales</taxon>
        <taxon>Burkholderiaceae</taxon>
        <taxon>Burkholderia</taxon>
        <taxon>Burkholderia cepacia complex</taxon>
    </lineage>
</organism>
<evidence type="ECO:0000313" key="2">
    <source>
        <dbReference type="EMBL" id="VWB72522.1"/>
    </source>
</evidence>
<evidence type="ECO:0000256" key="1">
    <source>
        <dbReference type="SAM" id="SignalP"/>
    </source>
</evidence>
<dbReference type="GeneID" id="99664937"/>
<gene>
    <name evidence="2" type="ORF">BLA13014_03297</name>
</gene>
<dbReference type="AlphaFoldDB" id="A0A6P2LLB5"/>
<dbReference type="EMBL" id="CABVQC010000021">
    <property type="protein sequence ID" value="VWB72522.1"/>
    <property type="molecule type" value="Genomic_DNA"/>
</dbReference>
<keyword evidence="1" id="KW-0732">Signal</keyword>
<accession>A0A6P2LLB5</accession>
<reference evidence="2 3" key="1">
    <citation type="submission" date="2019-09" db="EMBL/GenBank/DDBJ databases">
        <authorList>
            <person name="Depoorter E."/>
        </authorList>
    </citation>
    <scope>NUCLEOTIDE SEQUENCE [LARGE SCALE GENOMIC DNA]</scope>
    <source>
        <strain evidence="2">LMG 13014</strain>
    </source>
</reference>
<name>A0A6P2LLB5_9BURK</name>